<gene>
    <name evidence="1" type="ORF">FWK35_00036453</name>
</gene>
<feature type="non-terminal residue" evidence="1">
    <location>
        <position position="1"/>
    </location>
</feature>
<comment type="caution">
    <text evidence="1">The sequence shown here is derived from an EMBL/GenBank/DDBJ whole genome shotgun (WGS) entry which is preliminary data.</text>
</comment>
<keyword evidence="1" id="KW-0695">RNA-directed DNA polymerase</keyword>
<evidence type="ECO:0000313" key="2">
    <source>
        <dbReference type="Proteomes" id="UP000478052"/>
    </source>
</evidence>
<dbReference type="OrthoDB" id="8227137at2759"/>
<proteinExistence type="predicted"/>
<dbReference type="Proteomes" id="UP000478052">
    <property type="component" value="Unassembled WGS sequence"/>
</dbReference>
<sequence>ADHHFISSLLERSLDFSELLSSISFRVPSHSTRNHSLFQLPHHRTSYGFNHRLHRMLLSLNSA</sequence>
<organism evidence="1 2">
    <name type="scientific">Aphis craccivora</name>
    <name type="common">Cowpea aphid</name>
    <dbReference type="NCBI Taxonomy" id="307492"/>
    <lineage>
        <taxon>Eukaryota</taxon>
        <taxon>Metazoa</taxon>
        <taxon>Ecdysozoa</taxon>
        <taxon>Arthropoda</taxon>
        <taxon>Hexapoda</taxon>
        <taxon>Insecta</taxon>
        <taxon>Pterygota</taxon>
        <taxon>Neoptera</taxon>
        <taxon>Paraneoptera</taxon>
        <taxon>Hemiptera</taxon>
        <taxon>Sternorrhyncha</taxon>
        <taxon>Aphidomorpha</taxon>
        <taxon>Aphidoidea</taxon>
        <taxon>Aphididae</taxon>
        <taxon>Aphidini</taxon>
        <taxon>Aphis</taxon>
        <taxon>Aphis</taxon>
    </lineage>
</organism>
<keyword evidence="1" id="KW-0548">Nucleotidyltransferase</keyword>
<evidence type="ECO:0000313" key="1">
    <source>
        <dbReference type="EMBL" id="KAF0769188.1"/>
    </source>
</evidence>
<keyword evidence="2" id="KW-1185">Reference proteome</keyword>
<name>A0A6G0ZEP0_APHCR</name>
<accession>A0A6G0ZEP0</accession>
<keyword evidence="1" id="KW-0808">Transferase</keyword>
<dbReference type="AlphaFoldDB" id="A0A6G0ZEP0"/>
<dbReference type="GO" id="GO:0003964">
    <property type="term" value="F:RNA-directed DNA polymerase activity"/>
    <property type="evidence" value="ECO:0007669"/>
    <property type="project" value="UniProtKB-KW"/>
</dbReference>
<protein>
    <submittedName>
        <fullName evidence="1">Reverse transcriptase domain-containing protein</fullName>
    </submittedName>
</protein>
<reference evidence="1 2" key="1">
    <citation type="submission" date="2019-08" db="EMBL/GenBank/DDBJ databases">
        <title>Whole genome of Aphis craccivora.</title>
        <authorList>
            <person name="Voronova N.V."/>
            <person name="Shulinski R.S."/>
            <person name="Bandarenka Y.V."/>
            <person name="Zhorov D.G."/>
            <person name="Warner D."/>
        </authorList>
    </citation>
    <scope>NUCLEOTIDE SEQUENCE [LARGE SCALE GENOMIC DNA]</scope>
    <source>
        <strain evidence="1">180601</strain>
        <tissue evidence="1">Whole Body</tissue>
    </source>
</reference>
<dbReference type="EMBL" id="VUJU01000634">
    <property type="protein sequence ID" value="KAF0769188.1"/>
    <property type="molecule type" value="Genomic_DNA"/>
</dbReference>